<evidence type="ECO:0000313" key="1">
    <source>
        <dbReference type="EMBL" id="CAB3258914.1"/>
    </source>
</evidence>
<dbReference type="Proteomes" id="UP000494106">
    <property type="component" value="Unassembled WGS sequence"/>
</dbReference>
<proteinExistence type="predicted"/>
<accession>A0A8S1BIS3</accession>
<protein>
    <submittedName>
        <fullName evidence="1">Uncharacterized protein</fullName>
    </submittedName>
</protein>
<dbReference type="EMBL" id="CADEBC010000602">
    <property type="protein sequence ID" value="CAB3258914.1"/>
    <property type="molecule type" value="Genomic_DNA"/>
</dbReference>
<gene>
    <name evidence="1" type="ORF">APLA_LOCUS16765</name>
</gene>
<dbReference type="AlphaFoldDB" id="A0A8S1BIS3"/>
<reference evidence="1 2" key="1">
    <citation type="submission" date="2020-04" db="EMBL/GenBank/DDBJ databases">
        <authorList>
            <person name="Wallbank WR R."/>
            <person name="Pardo Diaz C."/>
            <person name="Kozak K."/>
            <person name="Martin S."/>
            <person name="Jiggins C."/>
            <person name="Moest M."/>
            <person name="Warren A I."/>
            <person name="Byers J.R.P. K."/>
            <person name="Montejo-Kovacevich G."/>
            <person name="Yen C E."/>
        </authorList>
    </citation>
    <scope>NUCLEOTIDE SEQUENCE [LARGE SCALE GENOMIC DNA]</scope>
</reference>
<sequence length="79" mass="8724">MCNDEKAEKLIDLCFFGLLFPEYFGARESPLAFGDQLPYREWPPGSDAGIEGCARTSNQFIDPGHRHHKAAGILVSVQG</sequence>
<evidence type="ECO:0000313" key="2">
    <source>
        <dbReference type="Proteomes" id="UP000494106"/>
    </source>
</evidence>
<comment type="caution">
    <text evidence="1">The sequence shown here is derived from an EMBL/GenBank/DDBJ whole genome shotgun (WGS) entry which is preliminary data.</text>
</comment>
<organism evidence="1 2">
    <name type="scientific">Arctia plantaginis</name>
    <name type="common">Wood tiger moth</name>
    <name type="synonym">Phalaena plantaginis</name>
    <dbReference type="NCBI Taxonomy" id="874455"/>
    <lineage>
        <taxon>Eukaryota</taxon>
        <taxon>Metazoa</taxon>
        <taxon>Ecdysozoa</taxon>
        <taxon>Arthropoda</taxon>
        <taxon>Hexapoda</taxon>
        <taxon>Insecta</taxon>
        <taxon>Pterygota</taxon>
        <taxon>Neoptera</taxon>
        <taxon>Endopterygota</taxon>
        <taxon>Lepidoptera</taxon>
        <taxon>Glossata</taxon>
        <taxon>Ditrysia</taxon>
        <taxon>Noctuoidea</taxon>
        <taxon>Erebidae</taxon>
        <taxon>Arctiinae</taxon>
        <taxon>Arctia</taxon>
    </lineage>
</organism>
<name>A0A8S1BIS3_ARCPL</name>
<keyword evidence="2" id="KW-1185">Reference proteome</keyword>